<evidence type="ECO:0000313" key="4">
    <source>
        <dbReference type="EMBL" id="KAF9462098.1"/>
    </source>
</evidence>
<dbReference type="OrthoDB" id="3261505at2759"/>
<dbReference type="AlphaFoldDB" id="A0A9P6CIR8"/>
<feature type="compositionally biased region" description="Basic and acidic residues" evidence="1">
    <location>
        <begin position="280"/>
        <end position="296"/>
    </location>
</feature>
<organism evidence="4 5">
    <name type="scientific">Collybia nuda</name>
    <dbReference type="NCBI Taxonomy" id="64659"/>
    <lineage>
        <taxon>Eukaryota</taxon>
        <taxon>Fungi</taxon>
        <taxon>Dikarya</taxon>
        <taxon>Basidiomycota</taxon>
        <taxon>Agaricomycotina</taxon>
        <taxon>Agaricomycetes</taxon>
        <taxon>Agaricomycetidae</taxon>
        <taxon>Agaricales</taxon>
        <taxon>Tricholomatineae</taxon>
        <taxon>Clitocybaceae</taxon>
        <taxon>Collybia</taxon>
    </lineage>
</organism>
<gene>
    <name evidence="4" type="ORF">BDZ94DRAFT_1368125</name>
</gene>
<feature type="compositionally biased region" description="Polar residues" evidence="1">
    <location>
        <begin position="168"/>
        <end position="185"/>
    </location>
</feature>
<keyword evidence="2" id="KW-0812">Transmembrane</keyword>
<dbReference type="EMBL" id="MU150275">
    <property type="protein sequence ID" value="KAF9462098.1"/>
    <property type="molecule type" value="Genomic_DNA"/>
</dbReference>
<evidence type="ECO:0000256" key="3">
    <source>
        <dbReference type="SAM" id="SignalP"/>
    </source>
</evidence>
<name>A0A9P6CIR8_9AGAR</name>
<feature type="region of interest" description="Disordered" evidence="1">
    <location>
        <begin position="231"/>
        <end position="296"/>
    </location>
</feature>
<feature type="transmembrane region" description="Helical" evidence="2">
    <location>
        <begin position="194"/>
        <end position="214"/>
    </location>
</feature>
<evidence type="ECO:0000256" key="1">
    <source>
        <dbReference type="SAM" id="MobiDB-lite"/>
    </source>
</evidence>
<keyword evidence="2" id="KW-1133">Transmembrane helix</keyword>
<reference evidence="4" key="1">
    <citation type="submission" date="2020-11" db="EMBL/GenBank/DDBJ databases">
        <authorList>
            <consortium name="DOE Joint Genome Institute"/>
            <person name="Ahrendt S."/>
            <person name="Riley R."/>
            <person name="Andreopoulos W."/>
            <person name="Labutti K."/>
            <person name="Pangilinan J."/>
            <person name="Ruiz-Duenas F.J."/>
            <person name="Barrasa J.M."/>
            <person name="Sanchez-Garcia M."/>
            <person name="Camarero S."/>
            <person name="Miyauchi S."/>
            <person name="Serrano A."/>
            <person name="Linde D."/>
            <person name="Babiker R."/>
            <person name="Drula E."/>
            <person name="Ayuso-Fernandez I."/>
            <person name="Pacheco R."/>
            <person name="Padilla G."/>
            <person name="Ferreira P."/>
            <person name="Barriuso J."/>
            <person name="Kellner H."/>
            <person name="Castanera R."/>
            <person name="Alfaro M."/>
            <person name="Ramirez L."/>
            <person name="Pisabarro A.G."/>
            <person name="Kuo A."/>
            <person name="Tritt A."/>
            <person name="Lipzen A."/>
            <person name="He G."/>
            <person name="Yan M."/>
            <person name="Ng V."/>
            <person name="Cullen D."/>
            <person name="Martin F."/>
            <person name="Rosso M.-N."/>
            <person name="Henrissat B."/>
            <person name="Hibbett D."/>
            <person name="Martinez A.T."/>
            <person name="Grigoriev I.V."/>
        </authorList>
    </citation>
    <scope>NUCLEOTIDE SEQUENCE</scope>
    <source>
        <strain evidence="4">CBS 247.69</strain>
    </source>
</reference>
<sequence>MFVTKPIKLTLTLFLYVALVFTLSASSEAKSFQHVQHRDHVNLKRLIKKRSPLPQATTTPLVPLAGAAPPPPTFSSESTTSSAVSSSDTATSSTSSSASETSLSTSVSESSSSSSQSVSESTSFTQSSSTSTAPTSTIAISTSEKLNLGEASPTPSVEVVKPTITKTQSVDADSTGTTIPLPQSNTSKTKSTTLTVIIIVAASVAGVAILWTVFRKWKLGRSKKFDERLQPIDWQPTNQDDGNGIVPPHRRASTGASSFHSGSGHGNSPVRGVGGYSGSEHGHSSSDHGHILTIPDHDFTAGSSTLAPVGGYADLARGSSPQPQMHQMNRGPSLTRPAYDIGVPLHHQAGYGTQDTYDYNDGGRRY</sequence>
<feature type="compositionally biased region" description="Low complexity" evidence="1">
    <location>
        <begin position="56"/>
        <end position="67"/>
    </location>
</feature>
<evidence type="ECO:0000313" key="5">
    <source>
        <dbReference type="Proteomes" id="UP000807353"/>
    </source>
</evidence>
<proteinExistence type="predicted"/>
<keyword evidence="5" id="KW-1185">Reference proteome</keyword>
<comment type="caution">
    <text evidence="4">The sequence shown here is derived from an EMBL/GenBank/DDBJ whole genome shotgun (WGS) entry which is preliminary data.</text>
</comment>
<feature type="compositionally biased region" description="Low complexity" evidence="1">
    <location>
        <begin position="74"/>
        <end position="136"/>
    </location>
</feature>
<feature type="region of interest" description="Disordered" evidence="1">
    <location>
        <begin position="46"/>
        <end position="136"/>
    </location>
</feature>
<evidence type="ECO:0000256" key="2">
    <source>
        <dbReference type="SAM" id="Phobius"/>
    </source>
</evidence>
<feature type="compositionally biased region" description="Low complexity" evidence="1">
    <location>
        <begin position="253"/>
        <end position="268"/>
    </location>
</feature>
<protein>
    <submittedName>
        <fullName evidence="4">Uncharacterized protein</fullName>
    </submittedName>
</protein>
<feature type="signal peptide" evidence="3">
    <location>
        <begin position="1"/>
        <end position="29"/>
    </location>
</feature>
<dbReference type="Proteomes" id="UP000807353">
    <property type="component" value="Unassembled WGS sequence"/>
</dbReference>
<feature type="chain" id="PRO_5040381892" evidence="3">
    <location>
        <begin position="30"/>
        <end position="366"/>
    </location>
</feature>
<accession>A0A9P6CIR8</accession>
<feature type="region of interest" description="Disordered" evidence="1">
    <location>
        <begin position="168"/>
        <end position="187"/>
    </location>
</feature>
<keyword evidence="2" id="KW-0472">Membrane</keyword>
<keyword evidence="3" id="KW-0732">Signal</keyword>